<dbReference type="EMBL" id="OV696692">
    <property type="protein sequence ID" value="CAH1269423.1"/>
    <property type="molecule type" value="Genomic_DNA"/>
</dbReference>
<evidence type="ECO:0000313" key="2">
    <source>
        <dbReference type="EMBL" id="CAH1269423.1"/>
    </source>
</evidence>
<dbReference type="AlphaFoldDB" id="A0A8K0A8L5"/>
<evidence type="ECO:0000256" key="1">
    <source>
        <dbReference type="SAM" id="MobiDB-lite"/>
    </source>
</evidence>
<reference evidence="2" key="1">
    <citation type="submission" date="2022-01" db="EMBL/GenBank/DDBJ databases">
        <authorList>
            <person name="Braso-Vives M."/>
        </authorList>
    </citation>
    <scope>NUCLEOTIDE SEQUENCE</scope>
</reference>
<accession>A0A8K0A8L5</accession>
<gene>
    <name evidence="2" type="primary">Hypp4176</name>
    <name evidence="2" type="ORF">BLAG_LOCUS22071</name>
</gene>
<feature type="compositionally biased region" description="Basic and acidic residues" evidence="1">
    <location>
        <begin position="1"/>
        <end position="19"/>
    </location>
</feature>
<protein>
    <submittedName>
        <fullName evidence="2">Hypp4176 protein</fullName>
    </submittedName>
</protein>
<feature type="region of interest" description="Disordered" evidence="1">
    <location>
        <begin position="1"/>
        <end position="44"/>
    </location>
</feature>
<evidence type="ECO:0000313" key="3">
    <source>
        <dbReference type="Proteomes" id="UP000838412"/>
    </source>
</evidence>
<organism evidence="2 3">
    <name type="scientific">Branchiostoma lanceolatum</name>
    <name type="common">Common lancelet</name>
    <name type="synonym">Amphioxus lanceolatum</name>
    <dbReference type="NCBI Taxonomy" id="7740"/>
    <lineage>
        <taxon>Eukaryota</taxon>
        <taxon>Metazoa</taxon>
        <taxon>Chordata</taxon>
        <taxon>Cephalochordata</taxon>
        <taxon>Leptocardii</taxon>
        <taxon>Amphioxiformes</taxon>
        <taxon>Branchiostomatidae</taxon>
        <taxon>Branchiostoma</taxon>
    </lineage>
</organism>
<dbReference type="Proteomes" id="UP000838412">
    <property type="component" value="Chromosome 7"/>
</dbReference>
<sequence length="80" mass="9145">MQLRENHWDYLDRSPEGRKRVTSGWDISGTTDNGSPPEEQEDVRRRLEDMETALKTVSLQLKSMGVTLVQQSKAPPVHKP</sequence>
<proteinExistence type="predicted"/>
<keyword evidence="3" id="KW-1185">Reference proteome</keyword>
<name>A0A8K0A8L5_BRALA</name>